<keyword evidence="9" id="KW-0997">Cell inner membrane</keyword>
<reference evidence="11 12" key="1">
    <citation type="journal article" date="2006" name="Proc. Natl. Acad. Sci. U.S.A.">
        <title>Evolution of sensory complexity recorded in a myxobacterial genome.</title>
        <authorList>
            <person name="Goldman B.S."/>
            <person name="Nierman W.C."/>
            <person name="Kaiser D."/>
            <person name="Slater S.C."/>
            <person name="Durkin A.S."/>
            <person name="Eisen J.A."/>
            <person name="Ronning C.M."/>
            <person name="Barbazuk W.B."/>
            <person name="Blanchard M."/>
            <person name="Field C."/>
            <person name="Halling C."/>
            <person name="Hinkle G."/>
            <person name="Iartchuk O."/>
            <person name="Kim H.S."/>
            <person name="Mackenzie C."/>
            <person name="Madupu R."/>
            <person name="Miller N."/>
            <person name="Shvartsbeyn A."/>
            <person name="Sullivan S.A."/>
            <person name="Vaudin M."/>
            <person name="Wiegand R."/>
            <person name="Kaplan H.B."/>
        </authorList>
    </citation>
    <scope>NUCLEOTIDE SEQUENCE [LARGE SCALE GENOMIC DNA]</scope>
    <source>
        <strain evidence="12">DK1622</strain>
    </source>
</reference>
<keyword evidence="2 9" id="KW-0813">Transport</keyword>
<protein>
    <recommendedName>
        <fullName evidence="9">Sec-independent protein translocase protein TatA</fullName>
    </recommendedName>
</protein>
<evidence type="ECO:0000313" key="11">
    <source>
        <dbReference type="EMBL" id="ABF92235.1"/>
    </source>
</evidence>
<keyword evidence="12" id="KW-1185">Reference proteome</keyword>
<evidence type="ECO:0000256" key="1">
    <source>
        <dbReference type="ARBA" id="ARBA00004162"/>
    </source>
</evidence>
<comment type="function">
    <text evidence="9">Part of the twin-arginine translocation (Tat) system that transports large folded proteins containing a characteristic twin-arginine motif in their signal peptide across membranes. TatA could form the protein-conducting channel of the Tat system.</text>
</comment>
<dbReference type="KEGG" id="mxa:MXAN_2960"/>
<comment type="similarity">
    <text evidence="9">Belongs to the TatA/E family.</text>
</comment>
<dbReference type="InterPro" id="IPR003369">
    <property type="entry name" value="TatA/B/E"/>
</dbReference>
<dbReference type="TCDB" id="2.A.64.1.2">
    <property type="family name" value="the twin arginine targeting (tat) family"/>
</dbReference>
<dbReference type="Proteomes" id="UP000002402">
    <property type="component" value="Chromosome"/>
</dbReference>
<dbReference type="EnsemblBacteria" id="ABF92235">
    <property type="protein sequence ID" value="ABF92235"/>
    <property type="gene ID" value="MXAN_2960"/>
</dbReference>
<sequence length="92" mass="9461">MLLASSRRSRVMGLKGMEILLIMGVLLLLFGASRLPQLGSSLGSAIRNFKRGFGGEGEDAAAPGDKKGSGTLSSSTGVQNDVTKSQTPSGHV</sequence>
<evidence type="ECO:0000256" key="7">
    <source>
        <dbReference type="ARBA" id="ARBA00023010"/>
    </source>
</evidence>
<proteinExistence type="inferred from homology"/>
<dbReference type="GO" id="GO:0033281">
    <property type="term" value="C:TAT protein transport complex"/>
    <property type="evidence" value="ECO:0007669"/>
    <property type="project" value="UniProtKB-UniRule"/>
</dbReference>
<dbReference type="GO" id="GO:0008320">
    <property type="term" value="F:protein transmembrane transporter activity"/>
    <property type="evidence" value="ECO:0007669"/>
    <property type="project" value="UniProtKB-UniRule"/>
</dbReference>
<evidence type="ECO:0000256" key="5">
    <source>
        <dbReference type="ARBA" id="ARBA00022927"/>
    </source>
</evidence>
<dbReference type="AlphaFoldDB" id="Q1D854"/>
<name>Q1D854_MYXXD</name>
<dbReference type="PANTHER" id="PTHR42982">
    <property type="entry name" value="SEC-INDEPENDENT PROTEIN TRANSLOCASE PROTEIN TATA"/>
    <property type="match status" value="1"/>
</dbReference>
<dbReference type="eggNOG" id="COG1826">
    <property type="taxonomic scope" value="Bacteria"/>
</dbReference>
<keyword evidence="3 9" id="KW-1003">Cell membrane</keyword>
<dbReference type="GO" id="GO:0043953">
    <property type="term" value="P:protein transport by the Tat complex"/>
    <property type="evidence" value="ECO:0007669"/>
    <property type="project" value="UniProtKB-UniRule"/>
</dbReference>
<keyword evidence="7 9" id="KW-0811">Translocation</keyword>
<dbReference type="PANTHER" id="PTHR42982:SF1">
    <property type="entry name" value="SEC-INDEPENDENT PROTEIN TRANSLOCASE PROTEIN TATA"/>
    <property type="match status" value="1"/>
</dbReference>
<keyword evidence="5 9" id="KW-0653">Protein transport</keyword>
<evidence type="ECO:0000256" key="4">
    <source>
        <dbReference type="ARBA" id="ARBA00022692"/>
    </source>
</evidence>
<dbReference type="NCBIfam" id="TIGR01411">
    <property type="entry name" value="tatAE"/>
    <property type="match status" value="1"/>
</dbReference>
<dbReference type="Pfam" id="PF02416">
    <property type="entry name" value="TatA_B_E"/>
    <property type="match status" value="1"/>
</dbReference>
<organism evidence="11 12">
    <name type="scientific">Myxococcus xanthus (strain DK1622)</name>
    <dbReference type="NCBI Taxonomy" id="246197"/>
    <lineage>
        <taxon>Bacteria</taxon>
        <taxon>Pseudomonadati</taxon>
        <taxon>Myxococcota</taxon>
        <taxon>Myxococcia</taxon>
        <taxon>Myxococcales</taxon>
        <taxon>Cystobacterineae</taxon>
        <taxon>Myxococcaceae</taxon>
        <taxon>Myxococcus</taxon>
    </lineage>
</organism>
<accession>Q1D854</accession>
<comment type="subcellular location">
    <subcellularLocation>
        <location evidence="9">Cell inner membrane</location>
        <topology evidence="9">Single-pass membrane protein</topology>
    </subcellularLocation>
    <subcellularLocation>
        <location evidence="1">Cell membrane</location>
        <topology evidence="1">Single-pass membrane protein</topology>
    </subcellularLocation>
</comment>
<feature type="region of interest" description="Disordered" evidence="10">
    <location>
        <begin position="56"/>
        <end position="92"/>
    </location>
</feature>
<evidence type="ECO:0000256" key="8">
    <source>
        <dbReference type="ARBA" id="ARBA00023136"/>
    </source>
</evidence>
<evidence type="ECO:0000313" key="12">
    <source>
        <dbReference type="Proteomes" id="UP000002402"/>
    </source>
</evidence>
<dbReference type="InterPro" id="IPR006312">
    <property type="entry name" value="TatA/E"/>
</dbReference>
<keyword evidence="8 9" id="KW-0472">Membrane</keyword>
<keyword evidence="6 9" id="KW-1133">Transmembrane helix</keyword>
<dbReference type="Gene3D" id="1.20.5.3310">
    <property type="match status" value="1"/>
</dbReference>
<keyword evidence="4 9" id="KW-0812">Transmembrane</keyword>
<dbReference type="SMR" id="Q1D854"/>
<comment type="subunit">
    <text evidence="9">Forms a complex with TatC.</text>
</comment>
<evidence type="ECO:0000256" key="2">
    <source>
        <dbReference type="ARBA" id="ARBA00022448"/>
    </source>
</evidence>
<evidence type="ECO:0000256" key="3">
    <source>
        <dbReference type="ARBA" id="ARBA00022475"/>
    </source>
</evidence>
<gene>
    <name evidence="9 11" type="primary">tatA</name>
    <name evidence="11" type="ordered locus">MXAN_2960</name>
</gene>
<dbReference type="EMBL" id="CP000113">
    <property type="protein sequence ID" value="ABF92235.1"/>
    <property type="molecule type" value="Genomic_DNA"/>
</dbReference>
<dbReference type="HAMAP" id="MF_00236">
    <property type="entry name" value="TatA_E"/>
    <property type="match status" value="1"/>
</dbReference>
<evidence type="ECO:0000256" key="10">
    <source>
        <dbReference type="SAM" id="MobiDB-lite"/>
    </source>
</evidence>
<dbReference type="HOGENOM" id="CLU_086034_5_4_7"/>
<dbReference type="STRING" id="246197.MXAN_2960"/>
<evidence type="ECO:0000256" key="9">
    <source>
        <dbReference type="HAMAP-Rule" id="MF_00236"/>
    </source>
</evidence>
<evidence type="ECO:0000256" key="6">
    <source>
        <dbReference type="ARBA" id="ARBA00022989"/>
    </source>
</evidence>
<feature type="compositionally biased region" description="Polar residues" evidence="10">
    <location>
        <begin position="78"/>
        <end position="92"/>
    </location>
</feature>